<feature type="region of interest" description="Disordered" evidence="7">
    <location>
        <begin position="1"/>
        <end position="23"/>
    </location>
</feature>
<reference evidence="9 10" key="1">
    <citation type="submission" date="2020-02" db="EMBL/GenBank/DDBJ databases">
        <title>Acidophilic actinobacteria isolated from forest soil.</title>
        <authorList>
            <person name="Golinska P."/>
        </authorList>
    </citation>
    <scope>NUCLEOTIDE SEQUENCE [LARGE SCALE GENOMIC DNA]</scope>
    <source>
        <strain evidence="9 10">NL8</strain>
    </source>
</reference>
<evidence type="ECO:0000256" key="5">
    <source>
        <dbReference type="ARBA" id="ARBA00023239"/>
    </source>
</evidence>
<evidence type="ECO:0000313" key="9">
    <source>
        <dbReference type="EMBL" id="MBS2554484.1"/>
    </source>
</evidence>
<dbReference type="PANTHER" id="PTHR30518">
    <property type="entry name" value="ENDOLYTIC MUREIN TRANSGLYCOSYLASE"/>
    <property type="match status" value="1"/>
</dbReference>
<feature type="transmembrane region" description="Helical" evidence="8">
    <location>
        <begin position="28"/>
        <end position="49"/>
    </location>
</feature>
<evidence type="ECO:0000256" key="2">
    <source>
        <dbReference type="ARBA" id="ARBA00022692"/>
    </source>
</evidence>
<keyword evidence="5" id="KW-0456">Lyase</keyword>
<dbReference type="EMBL" id="JAAFYZ010000383">
    <property type="protein sequence ID" value="MBS2554484.1"/>
    <property type="molecule type" value="Genomic_DNA"/>
</dbReference>
<evidence type="ECO:0000256" key="4">
    <source>
        <dbReference type="ARBA" id="ARBA00023136"/>
    </source>
</evidence>
<dbReference type="Pfam" id="PF02618">
    <property type="entry name" value="YceG"/>
    <property type="match status" value="1"/>
</dbReference>
<sequence length="380" mass="40870">MSRGHRRSRGYATAYQPPRRRGGKVRPWAPLFVLIGLLSLFSGCMYAGYSYYKDKYGPAPDYTAAATCKPTAKVAVGVPRGATGQQIADALHTAGVVKSARAYVNAANQNQGSTGIVAGTYTICPQISGDNAVLELLKKSNLSDASQIIVTSHEWSKDVIAELITKKNWKQPDFDAAIADNTIGLPAWSVDSSTHKFTVEGMLEPGTYSLTSSDTPASVLKQMVANRTAFLNSINFVAKSATLTCGTTKCTPEQVLTVGSIAEGEVTDPGDGQRVAEGVYTRLKDNDYLGVDSTALYWIGHLPNGGLPTKTQVRNANNPYSTYAPHHGLPPTPVYITSDDMIKAALAPTHKSTYYWCVTPTGTEFFTEKQLVARNRACGD</sequence>
<comment type="caution">
    <text evidence="9">The sequence shown here is derived from an EMBL/GenBank/DDBJ whole genome shotgun (WGS) entry which is preliminary data.</text>
</comment>
<dbReference type="Proteomes" id="UP000730482">
    <property type="component" value="Unassembled WGS sequence"/>
</dbReference>
<evidence type="ECO:0000256" key="6">
    <source>
        <dbReference type="ARBA" id="ARBA00023316"/>
    </source>
</evidence>
<keyword evidence="3 8" id="KW-1133">Transmembrane helix</keyword>
<evidence type="ECO:0000313" key="10">
    <source>
        <dbReference type="Proteomes" id="UP000730482"/>
    </source>
</evidence>
<name>A0ABS5L831_9ACTN</name>
<dbReference type="RefSeq" id="WP_212021967.1">
    <property type="nucleotide sequence ID" value="NZ_JAAFYZ010000383.1"/>
</dbReference>
<organism evidence="9 10">
    <name type="scientific">Catenulispora pinistramenti</name>
    <dbReference type="NCBI Taxonomy" id="2705254"/>
    <lineage>
        <taxon>Bacteria</taxon>
        <taxon>Bacillati</taxon>
        <taxon>Actinomycetota</taxon>
        <taxon>Actinomycetes</taxon>
        <taxon>Catenulisporales</taxon>
        <taxon>Catenulisporaceae</taxon>
        <taxon>Catenulispora</taxon>
    </lineage>
</organism>
<evidence type="ECO:0000256" key="8">
    <source>
        <dbReference type="SAM" id="Phobius"/>
    </source>
</evidence>
<keyword evidence="10" id="KW-1185">Reference proteome</keyword>
<evidence type="ECO:0000256" key="3">
    <source>
        <dbReference type="ARBA" id="ARBA00022989"/>
    </source>
</evidence>
<dbReference type="InterPro" id="IPR003770">
    <property type="entry name" value="MLTG-like"/>
</dbReference>
<dbReference type="PANTHER" id="PTHR30518:SF2">
    <property type="entry name" value="ENDOLYTIC MUREIN TRANSGLYCOSYLASE"/>
    <property type="match status" value="1"/>
</dbReference>
<keyword evidence="2 8" id="KW-0812">Transmembrane</keyword>
<protein>
    <submittedName>
        <fullName evidence="9">Endolytic transglycosylase MltG</fullName>
    </submittedName>
</protein>
<dbReference type="Gene3D" id="3.30.1490.480">
    <property type="entry name" value="Endolytic murein transglycosylase"/>
    <property type="match status" value="1"/>
</dbReference>
<proteinExistence type="predicted"/>
<evidence type="ECO:0000256" key="1">
    <source>
        <dbReference type="ARBA" id="ARBA00022475"/>
    </source>
</evidence>
<gene>
    <name evidence="9" type="ORF">KGQ19_47280</name>
</gene>
<accession>A0ABS5L831</accession>
<evidence type="ECO:0000256" key="7">
    <source>
        <dbReference type="SAM" id="MobiDB-lite"/>
    </source>
</evidence>
<keyword evidence="1" id="KW-1003">Cell membrane</keyword>
<keyword evidence="6" id="KW-0961">Cell wall biogenesis/degradation</keyword>
<keyword evidence="4 8" id="KW-0472">Membrane</keyword>